<reference evidence="1 2" key="1">
    <citation type="submission" date="2018-06" db="EMBL/GenBank/DDBJ databases">
        <title>Comparative genomics of Bradyrhizobium nodulating Arachidis hypogaea.</title>
        <authorList>
            <person name="Li Y."/>
        </authorList>
    </citation>
    <scope>NUCLEOTIDE SEQUENCE [LARGE SCALE GENOMIC DNA]</scope>
    <source>
        <strain evidence="1 2">CCBAU 051107</strain>
    </source>
</reference>
<evidence type="ECO:0000313" key="2">
    <source>
        <dbReference type="Proteomes" id="UP000594015"/>
    </source>
</evidence>
<organism evidence="1 2">
    <name type="scientific">Bradyrhizobium arachidis</name>
    <dbReference type="NCBI Taxonomy" id="858423"/>
    <lineage>
        <taxon>Bacteria</taxon>
        <taxon>Pseudomonadati</taxon>
        <taxon>Pseudomonadota</taxon>
        <taxon>Alphaproteobacteria</taxon>
        <taxon>Hyphomicrobiales</taxon>
        <taxon>Nitrobacteraceae</taxon>
        <taxon>Bradyrhizobium</taxon>
    </lineage>
</organism>
<dbReference type="EMBL" id="CP030050">
    <property type="protein sequence ID" value="QOZ68901.1"/>
    <property type="molecule type" value="Genomic_DNA"/>
</dbReference>
<dbReference type="RefSeq" id="WP_092220274.1">
    <property type="nucleotide sequence ID" value="NZ_CP030050.1"/>
</dbReference>
<dbReference type="Proteomes" id="UP000594015">
    <property type="component" value="Chromosome"/>
</dbReference>
<name>A0AAE7NPA5_9BRAD</name>
<protein>
    <submittedName>
        <fullName evidence="1">Uncharacterized protein</fullName>
    </submittedName>
</protein>
<gene>
    <name evidence="1" type="ORF">WN72_23155</name>
</gene>
<sequence length="59" mass="6677">MAQHPNISHARDLSSEIAEQNARMRELLADAAEVLKLPMPDTFLGRKTQEPFPMEATRD</sequence>
<evidence type="ECO:0000313" key="1">
    <source>
        <dbReference type="EMBL" id="QOZ68901.1"/>
    </source>
</evidence>
<dbReference type="AlphaFoldDB" id="A0AAE7NPA5"/>
<proteinExistence type="predicted"/>
<dbReference type="KEGG" id="barh:WN72_23155"/>
<accession>A0AAE7NPA5</accession>